<evidence type="ECO:0000313" key="2">
    <source>
        <dbReference type="Proteomes" id="UP000729402"/>
    </source>
</evidence>
<dbReference type="Proteomes" id="UP000729402">
    <property type="component" value="Unassembled WGS sequence"/>
</dbReference>
<accession>A0A8J5SN79</accession>
<protein>
    <submittedName>
        <fullName evidence="1">Uncharacterized protein</fullName>
    </submittedName>
</protein>
<keyword evidence="2" id="KW-1185">Reference proteome</keyword>
<comment type="caution">
    <text evidence="1">The sequence shown here is derived from an EMBL/GenBank/DDBJ whole genome shotgun (WGS) entry which is preliminary data.</text>
</comment>
<proteinExistence type="predicted"/>
<name>A0A8J5SN79_ZIZPA</name>
<organism evidence="1 2">
    <name type="scientific">Zizania palustris</name>
    <name type="common">Northern wild rice</name>
    <dbReference type="NCBI Taxonomy" id="103762"/>
    <lineage>
        <taxon>Eukaryota</taxon>
        <taxon>Viridiplantae</taxon>
        <taxon>Streptophyta</taxon>
        <taxon>Embryophyta</taxon>
        <taxon>Tracheophyta</taxon>
        <taxon>Spermatophyta</taxon>
        <taxon>Magnoliopsida</taxon>
        <taxon>Liliopsida</taxon>
        <taxon>Poales</taxon>
        <taxon>Poaceae</taxon>
        <taxon>BOP clade</taxon>
        <taxon>Oryzoideae</taxon>
        <taxon>Oryzeae</taxon>
        <taxon>Zizaniinae</taxon>
        <taxon>Zizania</taxon>
    </lineage>
</organism>
<reference evidence="1" key="1">
    <citation type="journal article" date="2021" name="bioRxiv">
        <title>Whole Genome Assembly and Annotation of Northern Wild Rice, Zizania palustris L., Supports a Whole Genome Duplication in the Zizania Genus.</title>
        <authorList>
            <person name="Haas M."/>
            <person name="Kono T."/>
            <person name="Macchietto M."/>
            <person name="Millas R."/>
            <person name="McGilp L."/>
            <person name="Shao M."/>
            <person name="Duquette J."/>
            <person name="Hirsch C.N."/>
            <person name="Kimball J."/>
        </authorList>
    </citation>
    <scope>NUCLEOTIDE SEQUENCE</scope>
    <source>
        <tissue evidence="1">Fresh leaf tissue</tissue>
    </source>
</reference>
<evidence type="ECO:0000313" key="1">
    <source>
        <dbReference type="EMBL" id="KAG8077030.1"/>
    </source>
</evidence>
<dbReference type="EMBL" id="JAAALK010000283">
    <property type="protein sequence ID" value="KAG8077030.1"/>
    <property type="molecule type" value="Genomic_DNA"/>
</dbReference>
<sequence>MGLDNKQEACSSNQCALAASGIRVRLLSPLLSSPRGRKDSRHALLLMTRATCCSCRFCSPLHQIPGSSGCHVPMRRETATSGCQRRFNSP</sequence>
<reference evidence="1" key="2">
    <citation type="submission" date="2021-02" db="EMBL/GenBank/DDBJ databases">
        <authorList>
            <person name="Kimball J.A."/>
            <person name="Haas M.W."/>
            <person name="Macchietto M."/>
            <person name="Kono T."/>
            <person name="Duquette J."/>
            <person name="Shao M."/>
        </authorList>
    </citation>
    <scope>NUCLEOTIDE SEQUENCE</scope>
    <source>
        <tissue evidence="1">Fresh leaf tissue</tissue>
    </source>
</reference>
<gene>
    <name evidence="1" type="ORF">GUJ93_ZPchr0006g45760</name>
</gene>
<dbReference type="AlphaFoldDB" id="A0A8J5SN79"/>